<dbReference type="Pfam" id="PF17754">
    <property type="entry name" value="TetR_C_14"/>
    <property type="match status" value="1"/>
</dbReference>
<dbReference type="PANTHER" id="PTHR30055:SF234">
    <property type="entry name" value="HTH-TYPE TRANSCRIPTIONAL REGULATOR BETI"/>
    <property type="match status" value="1"/>
</dbReference>
<name>A0ABP4LVX3_9ACTN</name>
<dbReference type="Pfam" id="PF00440">
    <property type="entry name" value="TetR_N"/>
    <property type="match status" value="1"/>
</dbReference>
<evidence type="ECO:0000256" key="4">
    <source>
        <dbReference type="PROSITE-ProRule" id="PRU00335"/>
    </source>
</evidence>
<dbReference type="InterPro" id="IPR023772">
    <property type="entry name" value="DNA-bd_HTH_TetR-type_CS"/>
</dbReference>
<proteinExistence type="predicted"/>
<comment type="caution">
    <text evidence="6">The sequence shown here is derived from an EMBL/GenBank/DDBJ whole genome shotgun (WGS) entry which is preliminary data.</text>
</comment>
<dbReference type="InterPro" id="IPR001647">
    <property type="entry name" value="HTH_TetR"/>
</dbReference>
<feature type="domain" description="HTH tetR-type" evidence="5">
    <location>
        <begin position="25"/>
        <end position="85"/>
    </location>
</feature>
<dbReference type="InterPro" id="IPR041347">
    <property type="entry name" value="MftR_C"/>
</dbReference>
<evidence type="ECO:0000256" key="2">
    <source>
        <dbReference type="ARBA" id="ARBA00023125"/>
    </source>
</evidence>
<accession>A0ABP4LVX3</accession>
<feature type="DNA-binding region" description="H-T-H motif" evidence="4">
    <location>
        <begin position="48"/>
        <end position="67"/>
    </location>
</feature>
<dbReference type="Gene3D" id="1.10.10.60">
    <property type="entry name" value="Homeodomain-like"/>
    <property type="match status" value="1"/>
</dbReference>
<evidence type="ECO:0000259" key="5">
    <source>
        <dbReference type="PROSITE" id="PS50977"/>
    </source>
</evidence>
<protein>
    <submittedName>
        <fullName evidence="6">TetR/AcrR family transcriptional regulator</fullName>
    </submittedName>
</protein>
<dbReference type="InterPro" id="IPR050109">
    <property type="entry name" value="HTH-type_TetR-like_transc_reg"/>
</dbReference>
<keyword evidence="1" id="KW-0805">Transcription regulation</keyword>
<keyword evidence="2 4" id="KW-0238">DNA-binding</keyword>
<reference evidence="7" key="1">
    <citation type="journal article" date="2019" name="Int. J. Syst. Evol. Microbiol.">
        <title>The Global Catalogue of Microorganisms (GCM) 10K type strain sequencing project: providing services to taxonomists for standard genome sequencing and annotation.</title>
        <authorList>
            <consortium name="The Broad Institute Genomics Platform"/>
            <consortium name="The Broad Institute Genome Sequencing Center for Infectious Disease"/>
            <person name="Wu L."/>
            <person name="Ma J."/>
        </authorList>
    </citation>
    <scope>NUCLEOTIDE SEQUENCE [LARGE SCALE GENOMIC DNA]</scope>
    <source>
        <strain evidence="7">JCM 14303</strain>
    </source>
</reference>
<sequence>MWQNYLRGNFAYMVETMPRRQRKKERTRELIRDTALELFAAQGFRDTTISAIAERADVAVRTVTLHFPAKEDLLFADDPFSFESLSEWLAAKPAGTPTLDALRDWMATTMRDLDATGASAAVWRRRALRSQLIVADDDLRGRARAAYYRYEQVIAAGVAADLGLPADALAPRLAGITVITGLRELYETAEAQSDPEQLLALVDRVLDYARAGLARLT</sequence>
<dbReference type="SUPFAM" id="SSF46689">
    <property type="entry name" value="Homeodomain-like"/>
    <property type="match status" value="1"/>
</dbReference>
<keyword evidence="3" id="KW-0804">Transcription</keyword>
<evidence type="ECO:0000313" key="6">
    <source>
        <dbReference type="EMBL" id="GAA1531924.1"/>
    </source>
</evidence>
<dbReference type="InterPro" id="IPR009057">
    <property type="entry name" value="Homeodomain-like_sf"/>
</dbReference>
<gene>
    <name evidence="6" type="ORF">GCM10009741_37750</name>
</gene>
<evidence type="ECO:0000256" key="1">
    <source>
        <dbReference type="ARBA" id="ARBA00023015"/>
    </source>
</evidence>
<dbReference type="PROSITE" id="PS50977">
    <property type="entry name" value="HTH_TETR_2"/>
    <property type="match status" value="1"/>
</dbReference>
<dbReference type="PRINTS" id="PR00455">
    <property type="entry name" value="HTHTETR"/>
</dbReference>
<dbReference type="PROSITE" id="PS01081">
    <property type="entry name" value="HTH_TETR_1"/>
    <property type="match status" value="1"/>
</dbReference>
<evidence type="ECO:0000256" key="3">
    <source>
        <dbReference type="ARBA" id="ARBA00023163"/>
    </source>
</evidence>
<dbReference type="PANTHER" id="PTHR30055">
    <property type="entry name" value="HTH-TYPE TRANSCRIPTIONAL REGULATOR RUTR"/>
    <property type="match status" value="1"/>
</dbReference>
<evidence type="ECO:0000313" key="7">
    <source>
        <dbReference type="Proteomes" id="UP001500363"/>
    </source>
</evidence>
<dbReference type="Proteomes" id="UP001500363">
    <property type="component" value="Unassembled WGS sequence"/>
</dbReference>
<organism evidence="6 7">
    <name type="scientific">Kribbella lupini</name>
    <dbReference type="NCBI Taxonomy" id="291602"/>
    <lineage>
        <taxon>Bacteria</taxon>
        <taxon>Bacillati</taxon>
        <taxon>Actinomycetota</taxon>
        <taxon>Actinomycetes</taxon>
        <taxon>Propionibacteriales</taxon>
        <taxon>Kribbellaceae</taxon>
        <taxon>Kribbella</taxon>
    </lineage>
</organism>
<dbReference type="EMBL" id="BAAANC010000002">
    <property type="protein sequence ID" value="GAA1531924.1"/>
    <property type="molecule type" value="Genomic_DNA"/>
</dbReference>
<keyword evidence="7" id="KW-1185">Reference proteome</keyword>
<dbReference type="Gene3D" id="1.10.357.10">
    <property type="entry name" value="Tetracycline Repressor, domain 2"/>
    <property type="match status" value="1"/>
</dbReference>